<gene>
    <name evidence="2" type="ORF">V1264_007739</name>
</gene>
<sequence length="234" mass="25941">MGATQHKEAYSPGSEPFQDQHTTPPREQCAPMRQLPFDPRSPTDEISRTPIIVDKTLDSVPDLDPRSPTVGIERTPLPYVISKGSPADHHMVMEVEASPHLFASVQAPLCEPEETVDAEMLTPIKPLPLDIPDFNTDDSSPLLENTQPPQMNMIEPTPMQTRPVPQRKQLFATATKPAYVAVKQPPVTRPLGLVARDTNSPRNIVQSKQRRQVTKSLGGVRGRHNVNDKENMAI</sequence>
<feature type="region of interest" description="Disordered" evidence="1">
    <location>
        <begin position="1"/>
        <end position="71"/>
    </location>
</feature>
<dbReference type="EMBL" id="JBAMIC010000019">
    <property type="protein sequence ID" value="KAK7094068.1"/>
    <property type="molecule type" value="Genomic_DNA"/>
</dbReference>
<keyword evidence="3" id="KW-1185">Reference proteome</keyword>
<feature type="region of interest" description="Disordered" evidence="1">
    <location>
        <begin position="207"/>
        <end position="234"/>
    </location>
</feature>
<protein>
    <submittedName>
        <fullName evidence="2">Uncharacterized protein</fullName>
    </submittedName>
</protein>
<feature type="compositionally biased region" description="Basic and acidic residues" evidence="1">
    <location>
        <begin position="225"/>
        <end position="234"/>
    </location>
</feature>
<organism evidence="2 3">
    <name type="scientific">Littorina saxatilis</name>
    <dbReference type="NCBI Taxonomy" id="31220"/>
    <lineage>
        <taxon>Eukaryota</taxon>
        <taxon>Metazoa</taxon>
        <taxon>Spiralia</taxon>
        <taxon>Lophotrochozoa</taxon>
        <taxon>Mollusca</taxon>
        <taxon>Gastropoda</taxon>
        <taxon>Caenogastropoda</taxon>
        <taxon>Littorinimorpha</taxon>
        <taxon>Littorinoidea</taxon>
        <taxon>Littorinidae</taxon>
        <taxon>Littorina</taxon>
    </lineage>
</organism>
<comment type="caution">
    <text evidence="2">The sequence shown here is derived from an EMBL/GenBank/DDBJ whole genome shotgun (WGS) entry which is preliminary data.</text>
</comment>
<proteinExistence type="predicted"/>
<name>A0AAN9G3H1_9CAEN</name>
<evidence type="ECO:0000256" key="1">
    <source>
        <dbReference type="SAM" id="MobiDB-lite"/>
    </source>
</evidence>
<accession>A0AAN9G3H1</accession>
<dbReference type="Proteomes" id="UP001374579">
    <property type="component" value="Unassembled WGS sequence"/>
</dbReference>
<dbReference type="AlphaFoldDB" id="A0AAN9G3H1"/>
<evidence type="ECO:0000313" key="2">
    <source>
        <dbReference type="EMBL" id="KAK7094068.1"/>
    </source>
</evidence>
<reference evidence="2 3" key="1">
    <citation type="submission" date="2024-02" db="EMBL/GenBank/DDBJ databases">
        <title>Chromosome-scale genome assembly of the rough periwinkle Littorina saxatilis.</title>
        <authorList>
            <person name="De Jode A."/>
            <person name="Faria R."/>
            <person name="Formenti G."/>
            <person name="Sims Y."/>
            <person name="Smith T.P."/>
            <person name="Tracey A."/>
            <person name="Wood J.M.D."/>
            <person name="Zagrodzka Z.B."/>
            <person name="Johannesson K."/>
            <person name="Butlin R.K."/>
            <person name="Leder E.H."/>
        </authorList>
    </citation>
    <scope>NUCLEOTIDE SEQUENCE [LARGE SCALE GENOMIC DNA]</scope>
    <source>
        <strain evidence="2">Snail1</strain>
        <tissue evidence="2">Muscle</tissue>
    </source>
</reference>
<evidence type="ECO:0000313" key="3">
    <source>
        <dbReference type="Proteomes" id="UP001374579"/>
    </source>
</evidence>